<evidence type="ECO:0008006" key="4">
    <source>
        <dbReference type="Google" id="ProtNLM"/>
    </source>
</evidence>
<feature type="chain" id="PRO_5009533068" description="Bacterial Ig-like domain-containing protein" evidence="1">
    <location>
        <begin position="24"/>
        <end position="364"/>
    </location>
</feature>
<proteinExistence type="predicted"/>
<dbReference type="Proteomes" id="UP000176603">
    <property type="component" value="Unassembled WGS sequence"/>
</dbReference>
<keyword evidence="1" id="KW-0732">Signal</keyword>
<sequence>MRRHLATILTMVLMFFTALPARADFKVGDLVRSQSVDTVYVISADGKRYTFFSNPIYHTWYDNFSRVKFIGEKELASIPFGGVMFVRPGTKMVKVRTDPKVYAVASGGILRPVKDEATAVAIFGPTWNKQIMDLDDAFFAQYFIGTEIDDPDDYVVAYERHLAGEAENVLLRPTRGGATSAPTVSATKPPATIAINDGFYAELTATGTRSIRNILMASNGAVFARCDQIGDCGGLAGPFRTGSTQGVDAYVCDLNGTCRRVGVGTTSVIASAPATGLSVSLSATSTSVARGAKLTLTATATSPSGISRTIVGQDGGTRSTCENQGRCTLTTAPLTDPGTFTYSASTCDAGNRCAFSTPITITVR</sequence>
<evidence type="ECO:0000256" key="1">
    <source>
        <dbReference type="SAM" id="SignalP"/>
    </source>
</evidence>
<dbReference type="InterPro" id="IPR013783">
    <property type="entry name" value="Ig-like_fold"/>
</dbReference>
<evidence type="ECO:0000313" key="3">
    <source>
        <dbReference type="Proteomes" id="UP000176603"/>
    </source>
</evidence>
<name>A0A1F7UJF9_9BACT</name>
<reference evidence="2 3" key="1">
    <citation type="journal article" date="2016" name="Nat. Commun.">
        <title>Thousands of microbial genomes shed light on interconnected biogeochemical processes in an aquifer system.</title>
        <authorList>
            <person name="Anantharaman K."/>
            <person name="Brown C.T."/>
            <person name="Hug L.A."/>
            <person name="Sharon I."/>
            <person name="Castelle C.J."/>
            <person name="Probst A.J."/>
            <person name="Thomas B.C."/>
            <person name="Singh A."/>
            <person name="Wilkins M.J."/>
            <person name="Karaoz U."/>
            <person name="Brodie E.L."/>
            <person name="Williams K.H."/>
            <person name="Hubbard S.S."/>
            <person name="Banfield J.F."/>
        </authorList>
    </citation>
    <scope>NUCLEOTIDE SEQUENCE [LARGE SCALE GENOMIC DNA]</scope>
</reference>
<organism evidence="2 3">
    <name type="scientific">Candidatus Uhrbacteria bacterium RIFCSPHIGHO2_12_FULL_60_25</name>
    <dbReference type="NCBI Taxonomy" id="1802399"/>
    <lineage>
        <taxon>Bacteria</taxon>
        <taxon>Candidatus Uhriibacteriota</taxon>
    </lineage>
</organism>
<dbReference type="STRING" id="1802399.A3E39_02835"/>
<comment type="caution">
    <text evidence="2">The sequence shown here is derived from an EMBL/GenBank/DDBJ whole genome shotgun (WGS) entry which is preliminary data.</text>
</comment>
<dbReference type="AlphaFoldDB" id="A0A1F7UJF9"/>
<dbReference type="EMBL" id="MGEH01000032">
    <property type="protein sequence ID" value="OGL78410.1"/>
    <property type="molecule type" value="Genomic_DNA"/>
</dbReference>
<accession>A0A1F7UJF9</accession>
<gene>
    <name evidence="2" type="ORF">A3E39_02835</name>
</gene>
<dbReference type="Gene3D" id="2.60.40.10">
    <property type="entry name" value="Immunoglobulins"/>
    <property type="match status" value="1"/>
</dbReference>
<feature type="signal peptide" evidence="1">
    <location>
        <begin position="1"/>
        <end position="23"/>
    </location>
</feature>
<evidence type="ECO:0000313" key="2">
    <source>
        <dbReference type="EMBL" id="OGL78410.1"/>
    </source>
</evidence>
<protein>
    <recommendedName>
        <fullName evidence="4">Bacterial Ig-like domain-containing protein</fullName>
    </recommendedName>
</protein>